<dbReference type="KEGG" id="spu:105438443"/>
<organism evidence="3 4">
    <name type="scientific">Strongylocentrotus purpuratus</name>
    <name type="common">Purple sea urchin</name>
    <dbReference type="NCBI Taxonomy" id="7668"/>
    <lineage>
        <taxon>Eukaryota</taxon>
        <taxon>Metazoa</taxon>
        <taxon>Echinodermata</taxon>
        <taxon>Eleutherozoa</taxon>
        <taxon>Echinozoa</taxon>
        <taxon>Echinoidea</taxon>
        <taxon>Euechinoidea</taxon>
        <taxon>Echinacea</taxon>
        <taxon>Camarodonta</taxon>
        <taxon>Echinidea</taxon>
        <taxon>Strongylocentrotidae</taxon>
        <taxon>Strongylocentrotus</taxon>
    </lineage>
</organism>
<name>A0A7M7SXX6_STRPU</name>
<reference evidence="4" key="1">
    <citation type="submission" date="2015-02" db="EMBL/GenBank/DDBJ databases">
        <title>Genome sequencing for Strongylocentrotus purpuratus.</title>
        <authorList>
            <person name="Murali S."/>
            <person name="Liu Y."/>
            <person name="Vee V."/>
            <person name="English A."/>
            <person name="Wang M."/>
            <person name="Skinner E."/>
            <person name="Han Y."/>
            <person name="Muzny D.M."/>
            <person name="Worley K.C."/>
            <person name="Gibbs R.A."/>
        </authorList>
    </citation>
    <scope>NUCLEOTIDE SEQUENCE</scope>
</reference>
<dbReference type="PANTHER" id="PTHR23282:SF101">
    <property type="entry name" value="MAM DOMAIN-CONTAINING PROTEIN"/>
    <property type="match status" value="1"/>
</dbReference>
<dbReference type="SUPFAM" id="SSF49899">
    <property type="entry name" value="Concanavalin A-like lectins/glucanases"/>
    <property type="match status" value="1"/>
</dbReference>
<dbReference type="CDD" id="cd06263">
    <property type="entry name" value="MAM"/>
    <property type="match status" value="1"/>
</dbReference>
<feature type="transmembrane region" description="Helical" evidence="1">
    <location>
        <begin position="207"/>
        <end position="234"/>
    </location>
</feature>
<dbReference type="RefSeq" id="XP_030839427.1">
    <property type="nucleotide sequence ID" value="XM_030983567.1"/>
</dbReference>
<dbReference type="OMA" id="MAIMKER"/>
<reference evidence="3" key="2">
    <citation type="submission" date="2021-01" db="UniProtKB">
        <authorList>
            <consortium name="EnsemblMetazoa"/>
        </authorList>
    </citation>
    <scope>IDENTIFICATION</scope>
</reference>
<dbReference type="OrthoDB" id="10323231at2759"/>
<keyword evidence="4" id="KW-1185">Reference proteome</keyword>
<dbReference type="PANTHER" id="PTHR23282">
    <property type="entry name" value="APICAL ENDOSOMAL GLYCOPROTEIN PRECURSOR"/>
    <property type="match status" value="1"/>
</dbReference>
<evidence type="ECO:0000256" key="1">
    <source>
        <dbReference type="SAM" id="Phobius"/>
    </source>
</evidence>
<dbReference type="PROSITE" id="PS50060">
    <property type="entry name" value="MAM_2"/>
    <property type="match status" value="1"/>
</dbReference>
<dbReference type="GO" id="GO:0016020">
    <property type="term" value="C:membrane"/>
    <property type="evidence" value="ECO:0007669"/>
    <property type="project" value="InterPro"/>
</dbReference>
<evidence type="ECO:0000313" key="4">
    <source>
        <dbReference type="Proteomes" id="UP000007110"/>
    </source>
</evidence>
<evidence type="ECO:0000259" key="2">
    <source>
        <dbReference type="PROSITE" id="PS50060"/>
    </source>
</evidence>
<proteinExistence type="predicted"/>
<protein>
    <recommendedName>
        <fullName evidence="2">MAM domain-containing protein</fullName>
    </recommendedName>
</protein>
<dbReference type="InterPro" id="IPR051560">
    <property type="entry name" value="MAM_domain-containing"/>
</dbReference>
<dbReference type="GeneID" id="105438443"/>
<keyword evidence="1" id="KW-0812">Transmembrane</keyword>
<dbReference type="EnsemblMetazoa" id="XM_030983567">
    <property type="protein sequence ID" value="XP_030839427"/>
    <property type="gene ID" value="LOC105438443"/>
</dbReference>
<evidence type="ECO:0000313" key="3">
    <source>
        <dbReference type="EnsemblMetazoa" id="XP_030839427"/>
    </source>
</evidence>
<feature type="domain" description="MAM" evidence="2">
    <location>
        <begin position="8"/>
        <end position="167"/>
    </location>
</feature>
<dbReference type="Pfam" id="PF00629">
    <property type="entry name" value="MAM"/>
    <property type="match status" value="1"/>
</dbReference>
<dbReference type="Gene3D" id="2.60.120.200">
    <property type="match status" value="1"/>
</dbReference>
<dbReference type="InParanoid" id="A0A7M7SXX6"/>
<dbReference type="InterPro" id="IPR013320">
    <property type="entry name" value="ConA-like_dom_sf"/>
</dbReference>
<keyword evidence="1" id="KW-1133">Transmembrane helix</keyword>
<keyword evidence="1" id="KW-0472">Membrane</keyword>
<dbReference type="Proteomes" id="UP000007110">
    <property type="component" value="Unassembled WGS sequence"/>
</dbReference>
<accession>A0A7M7SXX6</accession>
<dbReference type="AlphaFoldDB" id="A0A7M7SXX6"/>
<sequence length="415" mass="45924">MPMGSARYDCDFGSATGICDYTQDTDDDFNWTGQRSYSNTRNQDTAPSDTFVCACKDGTRPSPGSIARFRSGIFPATGDSTVTVSYWYNVYRRDGGELQVFIMNHGSTNNKRILMRKGSDGRGWRKANFNESVSEPFQLIFEATVGETPNSGVALSNLTFTVYSSRKFTGRSEHGGIVEETSTLPVEQAGNISQGSNLDTVSNRPSLTFLIAVVASSAVVVILILFVVVVVCLVRKIRILSSTAHPYEEISSTKSERGTMEITHQKDLFINDNGSTLPRWKHLSYLSAHDSNRSSIYAEITEAEERRSRFHRSGTGTTGDSFVTAYSLQHLIDRATTLNVITKSEETSRRQSESGWVDNVIYESGLDMRELTASAEDKPVDREVLTYRRFTGPGAFGFGGINAGWIEDLSRSRTL</sequence>
<dbReference type="InterPro" id="IPR000998">
    <property type="entry name" value="MAM_dom"/>
</dbReference>
<dbReference type="SMART" id="SM00137">
    <property type="entry name" value="MAM"/>
    <property type="match status" value="1"/>
</dbReference>